<gene>
    <name evidence="17" type="ORF">FNB79_14695</name>
</gene>
<dbReference type="GO" id="GO:0009279">
    <property type="term" value="C:cell outer membrane"/>
    <property type="evidence" value="ECO:0007669"/>
    <property type="project" value="UniProtKB-SubCell"/>
</dbReference>
<keyword evidence="2 12" id="KW-0813">Transport</keyword>
<dbReference type="Gene3D" id="2.170.130.10">
    <property type="entry name" value="TonB-dependent receptor, plug domain"/>
    <property type="match status" value="1"/>
</dbReference>
<keyword evidence="11 12" id="KW-0998">Cell outer membrane</keyword>
<feature type="domain" description="TonB-dependent receptor-like beta-barrel" evidence="15">
    <location>
        <begin position="291"/>
        <end position="721"/>
    </location>
</feature>
<organism evidence="17 18">
    <name type="scientific">Formosa sediminum</name>
    <dbReference type="NCBI Taxonomy" id="2594004"/>
    <lineage>
        <taxon>Bacteria</taxon>
        <taxon>Pseudomonadati</taxon>
        <taxon>Bacteroidota</taxon>
        <taxon>Flavobacteriia</taxon>
        <taxon>Flavobacteriales</taxon>
        <taxon>Flavobacteriaceae</taxon>
        <taxon>Formosa</taxon>
    </lineage>
</organism>
<evidence type="ECO:0000256" key="2">
    <source>
        <dbReference type="ARBA" id="ARBA00022448"/>
    </source>
</evidence>
<evidence type="ECO:0000256" key="11">
    <source>
        <dbReference type="ARBA" id="ARBA00023237"/>
    </source>
</evidence>
<evidence type="ECO:0000256" key="7">
    <source>
        <dbReference type="ARBA" id="ARBA00023004"/>
    </source>
</evidence>
<keyword evidence="17" id="KW-0675">Receptor</keyword>
<reference evidence="17 18" key="1">
    <citation type="submission" date="2019-07" db="EMBL/GenBank/DDBJ databases">
        <title>Genome sequencing for Formosa sp. PS13.</title>
        <authorList>
            <person name="Park S.-J."/>
        </authorList>
    </citation>
    <scope>NUCLEOTIDE SEQUENCE [LARGE SCALE GENOMIC DNA]</scope>
    <source>
        <strain evidence="17 18">PS13</strain>
    </source>
</reference>
<evidence type="ECO:0000259" key="16">
    <source>
        <dbReference type="Pfam" id="PF07715"/>
    </source>
</evidence>
<evidence type="ECO:0000256" key="10">
    <source>
        <dbReference type="ARBA" id="ARBA00023136"/>
    </source>
</evidence>
<evidence type="ECO:0000256" key="1">
    <source>
        <dbReference type="ARBA" id="ARBA00004571"/>
    </source>
</evidence>
<dbReference type="InterPro" id="IPR008969">
    <property type="entry name" value="CarboxyPept-like_regulatory"/>
</dbReference>
<feature type="signal peptide" evidence="14">
    <location>
        <begin position="1"/>
        <end position="23"/>
    </location>
</feature>
<dbReference type="PANTHER" id="PTHR32552:SF68">
    <property type="entry name" value="FERRICHROME OUTER MEMBRANE TRANSPORTER_PHAGE RECEPTOR"/>
    <property type="match status" value="1"/>
</dbReference>
<dbReference type="PANTHER" id="PTHR32552">
    <property type="entry name" value="FERRICHROME IRON RECEPTOR-RELATED"/>
    <property type="match status" value="1"/>
</dbReference>
<dbReference type="OrthoDB" id="9782587at2"/>
<sequence>MRSIHFKTIIVFSFLASFNSLLAQQISGSILNVSEHPIANAFIIYNNTTISETNANGVFKLPENLKLPIKLKISHPDYYIKSVTLKTNKSIFKLLALEQTQDLDAVIISSSYQKESKVIVPTTKISSQKIDTYSPIDLVSSINETPGVFIQSGALNTNRIVIRGVGSRTLYGTNKIRAYFNGIPITNGTGETAIDAFDPEDIANLEIVKGPKATQYGTNLGGTLLLNSKQALEGETFLKTNLTVGSFGLLKNNVSLATTSNKLAINFNYDHLKSDGFRDNSNYKRHTALLTTNYKFNEKNELGFLINYTDYFAEIPSSIGQTAFHEDPSQAAYTWDAAQGYEDNKQVLIGLNYTHRFSDNFSNTTAVFYSYLDHYEPRPFNILDEFTNGYGARTLFAKDFKFLNQNANLSFGGEIYTDEYNWKTIENLYENNNGNGSLEGNLLSDNIENRQNLNVFATTTLPITNKLKAQIGLNINATNYEFTDAFKTGENNKDADRNFDPIVAPNLNIVYQFVPNISAYANVSKGFNYPSIEETLTPEGVINPELGPETGINYEIGSELFLVQSKLHIQLSAYLLDIDNLLVADRVGEDQYIGRNAGNTEHKGIELSASYTEMFNSGFVLAPYINAEITDHKFIEFVDNETDYSGNELTGVPDHKFNGGLQLGYKNFNLNTNFLYVGDMPLNDANTLYSEEYTILNAKLAYKNTITSHFTIEVNAGINNISNKDYASSVLINAVGFGDSEPRYYYPGQPRNWYSGFKISYNI</sequence>
<comment type="subcellular location">
    <subcellularLocation>
        <location evidence="1 12">Cell outer membrane</location>
        <topology evidence="1 12">Multi-pass membrane protein</topology>
    </subcellularLocation>
</comment>
<evidence type="ECO:0000256" key="5">
    <source>
        <dbReference type="ARBA" id="ARBA00022692"/>
    </source>
</evidence>
<keyword evidence="8" id="KW-0406">Ion transport</keyword>
<dbReference type="PROSITE" id="PS52016">
    <property type="entry name" value="TONB_DEPENDENT_REC_3"/>
    <property type="match status" value="1"/>
</dbReference>
<dbReference type="InterPro" id="IPR037066">
    <property type="entry name" value="Plug_dom_sf"/>
</dbReference>
<proteinExistence type="inferred from homology"/>
<evidence type="ECO:0000256" key="3">
    <source>
        <dbReference type="ARBA" id="ARBA00022452"/>
    </source>
</evidence>
<dbReference type="SUPFAM" id="SSF56935">
    <property type="entry name" value="Porins"/>
    <property type="match status" value="1"/>
</dbReference>
<keyword evidence="5 12" id="KW-0812">Transmembrane</keyword>
<keyword evidence="6 14" id="KW-0732">Signal</keyword>
<keyword evidence="18" id="KW-1185">Reference proteome</keyword>
<dbReference type="Proteomes" id="UP000319209">
    <property type="component" value="Chromosome"/>
</dbReference>
<accession>A0A516GUH1</accession>
<evidence type="ECO:0000256" key="14">
    <source>
        <dbReference type="SAM" id="SignalP"/>
    </source>
</evidence>
<evidence type="ECO:0000256" key="8">
    <source>
        <dbReference type="ARBA" id="ARBA00023065"/>
    </source>
</evidence>
<dbReference type="InterPro" id="IPR012910">
    <property type="entry name" value="Plug_dom"/>
</dbReference>
<keyword evidence="4" id="KW-0410">Iron transport</keyword>
<dbReference type="InterPro" id="IPR039426">
    <property type="entry name" value="TonB-dep_rcpt-like"/>
</dbReference>
<evidence type="ECO:0000256" key="4">
    <source>
        <dbReference type="ARBA" id="ARBA00022496"/>
    </source>
</evidence>
<dbReference type="KEGG" id="fop:FNB79_14695"/>
<keyword evidence="3 12" id="KW-1134">Transmembrane beta strand</keyword>
<dbReference type="AlphaFoldDB" id="A0A516GUH1"/>
<dbReference type="InterPro" id="IPR000531">
    <property type="entry name" value="Beta-barrel_TonB"/>
</dbReference>
<dbReference type="GO" id="GO:0015344">
    <property type="term" value="F:siderophore uptake transmembrane transporter activity"/>
    <property type="evidence" value="ECO:0007669"/>
    <property type="project" value="TreeGrafter"/>
</dbReference>
<protein>
    <submittedName>
        <fullName evidence="17">TonB-dependent receptor</fullName>
    </submittedName>
</protein>
<dbReference type="RefSeq" id="WP_143382075.1">
    <property type="nucleotide sequence ID" value="NZ_CP041637.1"/>
</dbReference>
<evidence type="ECO:0000313" key="17">
    <source>
        <dbReference type="EMBL" id="QDO95167.1"/>
    </source>
</evidence>
<evidence type="ECO:0000256" key="9">
    <source>
        <dbReference type="ARBA" id="ARBA00023077"/>
    </source>
</evidence>
<keyword evidence="9 13" id="KW-0798">TonB box</keyword>
<evidence type="ECO:0000256" key="12">
    <source>
        <dbReference type="PROSITE-ProRule" id="PRU01360"/>
    </source>
</evidence>
<evidence type="ECO:0000313" key="18">
    <source>
        <dbReference type="Proteomes" id="UP000319209"/>
    </source>
</evidence>
<evidence type="ECO:0000259" key="15">
    <source>
        <dbReference type="Pfam" id="PF00593"/>
    </source>
</evidence>
<dbReference type="Gene3D" id="2.40.170.20">
    <property type="entry name" value="TonB-dependent receptor, beta-barrel domain"/>
    <property type="match status" value="1"/>
</dbReference>
<evidence type="ECO:0000256" key="13">
    <source>
        <dbReference type="RuleBase" id="RU003357"/>
    </source>
</evidence>
<dbReference type="InterPro" id="IPR036942">
    <property type="entry name" value="Beta-barrel_TonB_sf"/>
</dbReference>
<dbReference type="SUPFAM" id="SSF49464">
    <property type="entry name" value="Carboxypeptidase regulatory domain-like"/>
    <property type="match status" value="1"/>
</dbReference>
<feature type="domain" description="TonB-dependent receptor plug" evidence="16">
    <location>
        <begin position="117"/>
        <end position="222"/>
    </location>
</feature>
<dbReference type="Pfam" id="PF00593">
    <property type="entry name" value="TonB_dep_Rec_b-barrel"/>
    <property type="match status" value="1"/>
</dbReference>
<feature type="chain" id="PRO_5021905994" evidence="14">
    <location>
        <begin position="24"/>
        <end position="763"/>
    </location>
</feature>
<keyword evidence="7" id="KW-0408">Iron</keyword>
<dbReference type="CDD" id="cd01347">
    <property type="entry name" value="ligand_gated_channel"/>
    <property type="match status" value="1"/>
</dbReference>
<keyword evidence="10 12" id="KW-0472">Membrane</keyword>
<evidence type="ECO:0000256" key="6">
    <source>
        <dbReference type="ARBA" id="ARBA00022729"/>
    </source>
</evidence>
<comment type="similarity">
    <text evidence="12 13">Belongs to the TonB-dependent receptor family.</text>
</comment>
<dbReference type="Pfam" id="PF07715">
    <property type="entry name" value="Plug"/>
    <property type="match status" value="1"/>
</dbReference>
<name>A0A516GUH1_9FLAO</name>
<dbReference type="EMBL" id="CP041637">
    <property type="protein sequence ID" value="QDO95167.1"/>
    <property type="molecule type" value="Genomic_DNA"/>
</dbReference>